<name>A0A645A9B5_9ZZZZ</name>
<comment type="caution">
    <text evidence="2">The sequence shown here is derived from an EMBL/GenBank/DDBJ whole genome shotgun (WGS) entry which is preliminary data.</text>
</comment>
<dbReference type="AlphaFoldDB" id="A0A645A9B5"/>
<evidence type="ECO:0000313" key="2">
    <source>
        <dbReference type="EMBL" id="MPM48871.1"/>
    </source>
</evidence>
<protein>
    <submittedName>
        <fullName evidence="2">Uncharacterized protein</fullName>
    </submittedName>
</protein>
<organism evidence="2">
    <name type="scientific">bioreactor metagenome</name>
    <dbReference type="NCBI Taxonomy" id="1076179"/>
    <lineage>
        <taxon>unclassified sequences</taxon>
        <taxon>metagenomes</taxon>
        <taxon>ecological metagenomes</taxon>
    </lineage>
</organism>
<sequence length="101" mass="9814">MLPGVDEVVEPGEEVADPLGARHVPGAQVVDRPGHPGAQAVDEDGGAGGADGGRHVSGLDRGPAVGATGPVGGDPGGPLGVDGRIGHRAGGDVRHRRLAGQ</sequence>
<accession>A0A645A9B5</accession>
<feature type="compositionally biased region" description="Acidic residues" evidence="1">
    <location>
        <begin position="7"/>
        <end position="16"/>
    </location>
</feature>
<reference evidence="2" key="1">
    <citation type="submission" date="2019-08" db="EMBL/GenBank/DDBJ databases">
        <authorList>
            <person name="Kucharzyk K."/>
            <person name="Murdoch R.W."/>
            <person name="Higgins S."/>
            <person name="Loffler F."/>
        </authorList>
    </citation>
    <scope>NUCLEOTIDE SEQUENCE</scope>
</reference>
<feature type="compositionally biased region" description="Gly residues" evidence="1">
    <location>
        <begin position="69"/>
        <end position="80"/>
    </location>
</feature>
<feature type="region of interest" description="Disordered" evidence="1">
    <location>
        <begin position="1"/>
        <end position="101"/>
    </location>
</feature>
<evidence type="ECO:0000256" key="1">
    <source>
        <dbReference type="SAM" id="MobiDB-lite"/>
    </source>
</evidence>
<proteinExistence type="predicted"/>
<dbReference type="EMBL" id="VSSQ01012289">
    <property type="protein sequence ID" value="MPM48871.1"/>
    <property type="molecule type" value="Genomic_DNA"/>
</dbReference>
<gene>
    <name evidence="2" type="ORF">SDC9_95598</name>
</gene>